<evidence type="ECO:0000256" key="7">
    <source>
        <dbReference type="SAM" id="SignalP"/>
    </source>
</evidence>
<protein>
    <recommendedName>
        <fullName evidence="10">GOLD domain-containing protein</fullName>
    </recommendedName>
</protein>
<accession>A0A284S1P5</accession>
<keyword evidence="3 6" id="KW-1133">Transmembrane helix</keyword>
<feature type="chain" id="PRO_5012605765" description="GOLD domain-containing protein" evidence="7">
    <location>
        <begin position="18"/>
        <end position="803"/>
    </location>
</feature>
<evidence type="ECO:0000256" key="6">
    <source>
        <dbReference type="SAM" id="Phobius"/>
    </source>
</evidence>
<name>A0A284S1P5_ARMOS</name>
<dbReference type="Proteomes" id="UP000219338">
    <property type="component" value="Unassembled WGS sequence"/>
</dbReference>
<sequence length="803" mass="85660">MLLHFILFNFCVATSIGFIFDDSKASATVGTPFTLTWHLDQGDDPDNLHLEERLTSQNSGDGRNIPFSFPNNGTRNGTVTFTFALSGNHLVEAFQGDIKSPIGTSDTIGVSSSDSGTNASSISVSATSSASTSAPITTTSTSSAPISSNSPSSSDGDSSTVSSFGTTGSLTTDGISTTTFTPSSTPSNSNSHKTKQMSTSIGAVIGVVIFLLLLALGVVLYYRVHRKRGHMLLPNPAIMLQYLQIRPSSRHGAIHKLRGRDVPVPTSVDGLRPTSINSGIVEFDVEEGVPGANLLGKGSELVMTRSLSLASDDDVPGPDPSISESLPEQASLQILAEEPTLHASTSTLPPRARNDEMAEEIIRLRTQIQQLIVDRVSVWDQNGEMDPPPAFCFCFATSIGFKFGDISTNAIVGTPFTLTWHLDQGEDPDKLHLQQRLKSQNSGEGKTLNFSFPTNGTRSGTVPVTFALSGEHLVQVFEDNPGSPNATSGTIVVSSPESGSRPSSITTSVALSTSVSILPTATSSVPSASTTSQDTTYEPSLASSSSQTTGTSLDAGGIPTSTVFTSNFRTATSATSSFNTIVTTSPRPNSSGTTTTYVSSVSVSPAIGSPSKTPLIVGATVGSFVFLLLLLAALVYTLHRRQWHRNKYPAIFHRDRMVRKRSNASFSPLTPTAKDPDTYTNFADVEKHASDSSTDKEDLAPSPQPQKDCLEYSLPAPLAPRSETPSPIPAHTDRQMEIYDVLVKKNTDLIRLKTELRRGGDVQEEIEGLKATITRLEEALVLPWALGYTDEMPYEVSRVLVEN</sequence>
<gene>
    <name evidence="8" type="ORF">ARMOST_18404</name>
</gene>
<feature type="compositionally biased region" description="Low complexity" evidence="5">
    <location>
        <begin position="117"/>
        <end position="191"/>
    </location>
</feature>
<proteinExistence type="predicted"/>
<dbReference type="InterPro" id="IPR051694">
    <property type="entry name" value="Immunoregulatory_rcpt-like"/>
</dbReference>
<evidence type="ECO:0000256" key="4">
    <source>
        <dbReference type="ARBA" id="ARBA00023136"/>
    </source>
</evidence>
<feature type="transmembrane region" description="Helical" evidence="6">
    <location>
        <begin position="615"/>
        <end position="638"/>
    </location>
</feature>
<keyword evidence="2 6" id="KW-0812">Transmembrane</keyword>
<dbReference type="EMBL" id="FUEG01000026">
    <property type="protein sequence ID" value="SJL14928.1"/>
    <property type="molecule type" value="Genomic_DNA"/>
</dbReference>
<feature type="region of interest" description="Disordered" evidence="5">
    <location>
        <begin position="477"/>
        <end position="506"/>
    </location>
</feature>
<evidence type="ECO:0000256" key="3">
    <source>
        <dbReference type="ARBA" id="ARBA00022989"/>
    </source>
</evidence>
<keyword evidence="9" id="KW-1185">Reference proteome</keyword>
<evidence type="ECO:0000256" key="2">
    <source>
        <dbReference type="ARBA" id="ARBA00022692"/>
    </source>
</evidence>
<evidence type="ECO:0000313" key="8">
    <source>
        <dbReference type="EMBL" id="SJL14928.1"/>
    </source>
</evidence>
<feature type="compositionally biased region" description="Low complexity" evidence="5">
    <location>
        <begin position="521"/>
        <end position="532"/>
    </location>
</feature>
<organism evidence="8 9">
    <name type="scientific">Armillaria ostoyae</name>
    <name type="common">Armillaria root rot fungus</name>
    <dbReference type="NCBI Taxonomy" id="47428"/>
    <lineage>
        <taxon>Eukaryota</taxon>
        <taxon>Fungi</taxon>
        <taxon>Dikarya</taxon>
        <taxon>Basidiomycota</taxon>
        <taxon>Agaricomycotina</taxon>
        <taxon>Agaricomycetes</taxon>
        <taxon>Agaricomycetidae</taxon>
        <taxon>Agaricales</taxon>
        <taxon>Marasmiineae</taxon>
        <taxon>Physalacriaceae</taxon>
        <taxon>Armillaria</taxon>
    </lineage>
</organism>
<feature type="compositionally biased region" description="Polar residues" evidence="5">
    <location>
        <begin position="482"/>
        <end position="493"/>
    </location>
</feature>
<feature type="region of interest" description="Disordered" evidence="5">
    <location>
        <begin position="687"/>
        <end position="711"/>
    </location>
</feature>
<feature type="region of interest" description="Disordered" evidence="5">
    <location>
        <begin position="521"/>
        <end position="556"/>
    </location>
</feature>
<reference evidence="9" key="1">
    <citation type="journal article" date="2017" name="Nat. Ecol. Evol.">
        <title>Genome expansion and lineage-specific genetic innovations in the forest pathogenic fungi Armillaria.</title>
        <authorList>
            <person name="Sipos G."/>
            <person name="Prasanna A.N."/>
            <person name="Walter M.C."/>
            <person name="O'Connor E."/>
            <person name="Balint B."/>
            <person name="Krizsan K."/>
            <person name="Kiss B."/>
            <person name="Hess J."/>
            <person name="Varga T."/>
            <person name="Slot J."/>
            <person name="Riley R."/>
            <person name="Boka B."/>
            <person name="Rigling D."/>
            <person name="Barry K."/>
            <person name="Lee J."/>
            <person name="Mihaltcheva S."/>
            <person name="LaButti K."/>
            <person name="Lipzen A."/>
            <person name="Waldron R."/>
            <person name="Moloney N.M."/>
            <person name="Sperisen C."/>
            <person name="Kredics L."/>
            <person name="Vagvoelgyi C."/>
            <person name="Patrignani A."/>
            <person name="Fitzpatrick D."/>
            <person name="Nagy I."/>
            <person name="Doyle S."/>
            <person name="Anderson J.B."/>
            <person name="Grigoriev I.V."/>
            <person name="Gueldener U."/>
            <person name="Muensterkoetter M."/>
            <person name="Nagy L.G."/>
        </authorList>
    </citation>
    <scope>NUCLEOTIDE SEQUENCE [LARGE SCALE GENOMIC DNA]</scope>
    <source>
        <strain evidence="9">C18/9</strain>
    </source>
</reference>
<feature type="transmembrane region" description="Helical" evidence="6">
    <location>
        <begin position="201"/>
        <end position="222"/>
    </location>
</feature>
<feature type="region of interest" description="Disordered" evidence="5">
    <location>
        <begin position="108"/>
        <end position="194"/>
    </location>
</feature>
<evidence type="ECO:0000256" key="1">
    <source>
        <dbReference type="ARBA" id="ARBA00004167"/>
    </source>
</evidence>
<evidence type="ECO:0000256" key="5">
    <source>
        <dbReference type="SAM" id="MobiDB-lite"/>
    </source>
</evidence>
<dbReference type="GO" id="GO:0071944">
    <property type="term" value="C:cell periphery"/>
    <property type="evidence" value="ECO:0007669"/>
    <property type="project" value="UniProtKB-ARBA"/>
</dbReference>
<feature type="compositionally biased region" description="Polar residues" evidence="5">
    <location>
        <begin position="533"/>
        <end position="552"/>
    </location>
</feature>
<dbReference type="AlphaFoldDB" id="A0A284S1P5"/>
<evidence type="ECO:0008006" key="10">
    <source>
        <dbReference type="Google" id="ProtNLM"/>
    </source>
</evidence>
<dbReference type="PANTHER" id="PTHR15549:SF6">
    <property type="entry name" value="MID2 DOMAIN-CONTAINING PROTEIN"/>
    <property type="match status" value="1"/>
</dbReference>
<keyword evidence="4 6" id="KW-0472">Membrane</keyword>
<dbReference type="PANTHER" id="PTHR15549">
    <property type="entry name" value="PAIRED IMMUNOGLOBULIN-LIKE TYPE 2 RECEPTOR"/>
    <property type="match status" value="1"/>
</dbReference>
<feature type="compositionally biased region" description="Low complexity" evidence="5">
    <location>
        <begin position="494"/>
        <end position="504"/>
    </location>
</feature>
<feature type="signal peptide" evidence="7">
    <location>
        <begin position="1"/>
        <end position="17"/>
    </location>
</feature>
<evidence type="ECO:0000313" key="9">
    <source>
        <dbReference type="Proteomes" id="UP000219338"/>
    </source>
</evidence>
<dbReference type="STRING" id="47428.A0A284S1P5"/>
<feature type="compositionally biased region" description="Basic and acidic residues" evidence="5">
    <location>
        <begin position="687"/>
        <end position="699"/>
    </location>
</feature>
<dbReference type="GO" id="GO:0016020">
    <property type="term" value="C:membrane"/>
    <property type="evidence" value="ECO:0007669"/>
    <property type="project" value="UniProtKB-SubCell"/>
</dbReference>
<keyword evidence="7" id="KW-0732">Signal</keyword>
<comment type="subcellular location">
    <subcellularLocation>
        <location evidence="1">Membrane</location>
        <topology evidence="1">Single-pass membrane protein</topology>
    </subcellularLocation>
</comment>
<dbReference type="OrthoDB" id="3037160at2759"/>